<organism evidence="6 7">
    <name type="scientific">Xylophilus rhododendri</name>
    <dbReference type="NCBI Taxonomy" id="2697032"/>
    <lineage>
        <taxon>Bacteria</taxon>
        <taxon>Pseudomonadati</taxon>
        <taxon>Pseudomonadota</taxon>
        <taxon>Betaproteobacteria</taxon>
        <taxon>Burkholderiales</taxon>
        <taxon>Xylophilus</taxon>
    </lineage>
</organism>
<keyword evidence="2" id="KW-0238">DNA-binding</keyword>
<dbReference type="PRINTS" id="PR00032">
    <property type="entry name" value="HTHARAC"/>
</dbReference>
<evidence type="ECO:0000256" key="2">
    <source>
        <dbReference type="ARBA" id="ARBA00023125"/>
    </source>
</evidence>
<dbReference type="InterPro" id="IPR018062">
    <property type="entry name" value="HTH_AraC-typ_CS"/>
</dbReference>
<evidence type="ECO:0000256" key="4">
    <source>
        <dbReference type="ARBA" id="ARBA00023163"/>
    </source>
</evidence>
<dbReference type="SMART" id="SM00342">
    <property type="entry name" value="HTH_ARAC"/>
    <property type="match status" value="1"/>
</dbReference>
<dbReference type="InterPro" id="IPR020449">
    <property type="entry name" value="Tscrpt_reg_AraC-type_HTH"/>
</dbReference>
<dbReference type="InterPro" id="IPR018060">
    <property type="entry name" value="HTH_AraC"/>
</dbReference>
<dbReference type="PROSITE" id="PS00041">
    <property type="entry name" value="HTH_ARAC_FAMILY_1"/>
    <property type="match status" value="1"/>
</dbReference>
<dbReference type="SUPFAM" id="SSF46689">
    <property type="entry name" value="Homeodomain-like"/>
    <property type="match status" value="2"/>
</dbReference>
<sequence>MHERAEHLDFDIRFQGARNELTQPHRHGYFQIQVGLEGDTQQAIGAAVRPFGRGYLSFVLPHRMHVIPHPPGSRYCIVNFSQRFLWPEIAVDELDLDGLAFASHPELAPFLFQEYLDFAFDAPDFHRIEAWLEELRQYNAERSFGGMAMVRGILQQIVGLACLRQERELQRLALHQGGRTSRHDALQRVVRYVRDNLDQELSLTDAAAAAFLSPNYLANLLKKETGQTFTELVTERRLDRARELLTGSSMLVREVARQCGYGDEAYFNRRFRQVVGCTPRAFRDEQVARLRG</sequence>
<dbReference type="GO" id="GO:0003700">
    <property type="term" value="F:DNA-binding transcription factor activity"/>
    <property type="evidence" value="ECO:0007669"/>
    <property type="project" value="InterPro"/>
</dbReference>
<evidence type="ECO:0000313" key="6">
    <source>
        <dbReference type="EMBL" id="QHJ01356.1"/>
    </source>
</evidence>
<dbReference type="PANTHER" id="PTHR43280">
    <property type="entry name" value="ARAC-FAMILY TRANSCRIPTIONAL REGULATOR"/>
    <property type="match status" value="1"/>
</dbReference>
<name>A0A857JFA7_9BURK</name>
<evidence type="ECO:0000256" key="3">
    <source>
        <dbReference type="ARBA" id="ARBA00023159"/>
    </source>
</evidence>
<evidence type="ECO:0000259" key="5">
    <source>
        <dbReference type="PROSITE" id="PS01124"/>
    </source>
</evidence>
<dbReference type="Pfam" id="PF12833">
    <property type="entry name" value="HTH_18"/>
    <property type="match status" value="1"/>
</dbReference>
<dbReference type="InterPro" id="IPR009057">
    <property type="entry name" value="Homeodomain-like_sf"/>
</dbReference>
<keyword evidence="3" id="KW-0010">Activator</keyword>
<keyword evidence="7" id="KW-1185">Reference proteome</keyword>
<keyword evidence="1" id="KW-0805">Transcription regulation</keyword>
<protein>
    <submittedName>
        <fullName evidence="6">Helix-turn-helix domain-containing protein</fullName>
    </submittedName>
</protein>
<dbReference type="EMBL" id="CP047650">
    <property type="protein sequence ID" value="QHJ01356.1"/>
    <property type="molecule type" value="Genomic_DNA"/>
</dbReference>
<dbReference type="InterPro" id="IPR003313">
    <property type="entry name" value="AraC-bd"/>
</dbReference>
<dbReference type="SUPFAM" id="SSF51215">
    <property type="entry name" value="Regulatory protein AraC"/>
    <property type="match status" value="1"/>
</dbReference>
<evidence type="ECO:0000256" key="1">
    <source>
        <dbReference type="ARBA" id="ARBA00023015"/>
    </source>
</evidence>
<proteinExistence type="predicted"/>
<dbReference type="Pfam" id="PF02311">
    <property type="entry name" value="AraC_binding"/>
    <property type="match status" value="1"/>
</dbReference>
<dbReference type="PANTHER" id="PTHR43280:SF10">
    <property type="entry name" value="REGULATORY PROTEIN POCR"/>
    <property type="match status" value="1"/>
</dbReference>
<dbReference type="InterPro" id="IPR037923">
    <property type="entry name" value="HTH-like"/>
</dbReference>
<keyword evidence="4" id="KW-0804">Transcription</keyword>
<dbReference type="Proteomes" id="UP000464787">
    <property type="component" value="Chromosome"/>
</dbReference>
<accession>A0A857JFA7</accession>
<gene>
    <name evidence="6" type="ORF">GT347_00875</name>
</gene>
<dbReference type="KEGG" id="xyk:GT347_00875"/>
<dbReference type="AlphaFoldDB" id="A0A857JFA7"/>
<feature type="domain" description="HTH araC/xylS-type" evidence="5">
    <location>
        <begin position="187"/>
        <end position="285"/>
    </location>
</feature>
<reference evidence="6 7" key="1">
    <citation type="submission" date="2020-01" db="EMBL/GenBank/DDBJ databases">
        <title>Genome sequencing of strain KACC 21265.</title>
        <authorList>
            <person name="Heo J."/>
            <person name="Kim S.-J."/>
            <person name="Kim J.-S."/>
            <person name="Hong S.-B."/>
            <person name="Kwon S.-W."/>
        </authorList>
    </citation>
    <scope>NUCLEOTIDE SEQUENCE [LARGE SCALE GENOMIC DNA]</scope>
    <source>
        <strain evidence="6 7">KACC 21265</strain>
    </source>
</reference>
<dbReference type="PROSITE" id="PS01124">
    <property type="entry name" value="HTH_ARAC_FAMILY_2"/>
    <property type="match status" value="1"/>
</dbReference>
<dbReference type="GO" id="GO:0043565">
    <property type="term" value="F:sequence-specific DNA binding"/>
    <property type="evidence" value="ECO:0007669"/>
    <property type="project" value="InterPro"/>
</dbReference>
<dbReference type="Gene3D" id="1.10.10.60">
    <property type="entry name" value="Homeodomain-like"/>
    <property type="match status" value="2"/>
</dbReference>
<evidence type="ECO:0000313" key="7">
    <source>
        <dbReference type="Proteomes" id="UP000464787"/>
    </source>
</evidence>